<dbReference type="EMBL" id="CAJFCV020000004">
    <property type="protein sequence ID" value="CAG9113493.1"/>
    <property type="molecule type" value="Genomic_DNA"/>
</dbReference>
<dbReference type="InterPro" id="IPR003599">
    <property type="entry name" value="Ig_sub"/>
</dbReference>
<dbReference type="CDD" id="cd00096">
    <property type="entry name" value="Ig"/>
    <property type="match status" value="1"/>
</dbReference>
<dbReference type="PROSITE" id="PS50835">
    <property type="entry name" value="IG_LIKE"/>
    <property type="match status" value="2"/>
</dbReference>
<feature type="chain" id="PRO_5036204511" evidence="1">
    <location>
        <begin position="17"/>
        <end position="239"/>
    </location>
</feature>
<dbReference type="Pfam" id="PF07679">
    <property type="entry name" value="I-set"/>
    <property type="match status" value="1"/>
</dbReference>
<dbReference type="SMR" id="A0A7I8XDU1"/>
<dbReference type="GO" id="GO:0032589">
    <property type="term" value="C:neuron projection membrane"/>
    <property type="evidence" value="ECO:0007669"/>
    <property type="project" value="TreeGrafter"/>
</dbReference>
<dbReference type="GO" id="GO:0050808">
    <property type="term" value="P:synapse organization"/>
    <property type="evidence" value="ECO:0007669"/>
    <property type="project" value="TreeGrafter"/>
</dbReference>
<dbReference type="EMBL" id="CAJFDI010000004">
    <property type="protein sequence ID" value="CAD5224653.1"/>
    <property type="molecule type" value="Genomic_DNA"/>
</dbReference>
<proteinExistence type="predicted"/>
<feature type="domain" description="Ig-like" evidence="2">
    <location>
        <begin position="135"/>
        <end position="211"/>
    </location>
</feature>
<dbReference type="AlphaFoldDB" id="A0A7I8XDU1"/>
<dbReference type="Gene3D" id="2.60.40.10">
    <property type="entry name" value="Immunoglobulins"/>
    <property type="match status" value="2"/>
</dbReference>
<dbReference type="SMART" id="SM00408">
    <property type="entry name" value="IGc2"/>
    <property type="match status" value="2"/>
</dbReference>
<evidence type="ECO:0000256" key="1">
    <source>
        <dbReference type="SAM" id="SignalP"/>
    </source>
</evidence>
<dbReference type="PANTHER" id="PTHR23279">
    <property type="entry name" value="DEFECTIVE PROBOSCIS EXTENSION RESPONSE DPR -RELATED"/>
    <property type="match status" value="1"/>
</dbReference>
<keyword evidence="1" id="KW-0732">Signal</keyword>
<dbReference type="InterPro" id="IPR003598">
    <property type="entry name" value="Ig_sub2"/>
</dbReference>
<dbReference type="Proteomes" id="UP000582659">
    <property type="component" value="Unassembled WGS sequence"/>
</dbReference>
<dbReference type="Proteomes" id="UP000659654">
    <property type="component" value="Unassembled WGS sequence"/>
</dbReference>
<dbReference type="InterPro" id="IPR013783">
    <property type="entry name" value="Ig-like_fold"/>
</dbReference>
<protein>
    <submittedName>
        <fullName evidence="3">(pine wood nematode) hypothetical protein</fullName>
    </submittedName>
</protein>
<reference evidence="3" key="1">
    <citation type="submission" date="2020-09" db="EMBL/GenBank/DDBJ databases">
        <authorList>
            <person name="Kikuchi T."/>
        </authorList>
    </citation>
    <scope>NUCLEOTIDE SEQUENCE</scope>
    <source>
        <strain evidence="3">Ka4C1</strain>
    </source>
</reference>
<keyword evidence="4" id="KW-1185">Reference proteome</keyword>
<dbReference type="InterPro" id="IPR007110">
    <property type="entry name" value="Ig-like_dom"/>
</dbReference>
<dbReference type="SUPFAM" id="SSF48726">
    <property type="entry name" value="Immunoglobulin"/>
    <property type="match status" value="2"/>
</dbReference>
<name>A0A7I8XDU1_BURXY</name>
<comment type="caution">
    <text evidence="3">The sequence shown here is derived from an EMBL/GenBank/DDBJ whole genome shotgun (WGS) entry which is preliminary data.</text>
</comment>
<gene>
    <name evidence="3" type="ORF">BXYJ_LOCUS8151</name>
</gene>
<feature type="domain" description="Ig-like" evidence="2">
    <location>
        <begin position="26"/>
        <end position="116"/>
    </location>
</feature>
<dbReference type="OrthoDB" id="504170at2759"/>
<dbReference type="InterPro" id="IPR036179">
    <property type="entry name" value="Ig-like_dom_sf"/>
</dbReference>
<dbReference type="InterPro" id="IPR037448">
    <property type="entry name" value="Zig-8"/>
</dbReference>
<evidence type="ECO:0000259" key="2">
    <source>
        <dbReference type="PROSITE" id="PS50835"/>
    </source>
</evidence>
<dbReference type="PANTHER" id="PTHR23279:SF36">
    <property type="entry name" value="DEFECTIVE PROBOSCIS EXTENSION RESPONSE 9, ISOFORM A"/>
    <property type="match status" value="1"/>
</dbReference>
<dbReference type="InterPro" id="IPR013151">
    <property type="entry name" value="Immunoglobulin_dom"/>
</dbReference>
<sequence length="239" mass="26918">MFLSILLVTIVVGAAASWEIKVDPDPGEKSIYNRKAGDPFAVLCSVEGLAEDADAPGIFWSKNPDSISRTGNVQLNKIDKFALSLVIPNSSVEDSGIYTCTVTYHGERREVRLEINFFAEIKLIETQTDFFEPKEGTSIILSCEVITSDNELITMWEKDITALTESSERGYKFHRRGQILEIKSYMESDAGNYNCKVLDKRTGSMVLRRFRVGSRIEEQQQFCSNMCQAFCASFYSPNK</sequence>
<dbReference type="InterPro" id="IPR013098">
    <property type="entry name" value="Ig_I-set"/>
</dbReference>
<dbReference type="Pfam" id="PF00047">
    <property type="entry name" value="ig"/>
    <property type="match status" value="1"/>
</dbReference>
<evidence type="ECO:0000313" key="4">
    <source>
        <dbReference type="Proteomes" id="UP000659654"/>
    </source>
</evidence>
<dbReference type="SMART" id="SM00409">
    <property type="entry name" value="IG"/>
    <property type="match status" value="2"/>
</dbReference>
<organism evidence="3 4">
    <name type="scientific">Bursaphelenchus xylophilus</name>
    <name type="common">Pinewood nematode worm</name>
    <name type="synonym">Aphelenchoides xylophilus</name>
    <dbReference type="NCBI Taxonomy" id="6326"/>
    <lineage>
        <taxon>Eukaryota</taxon>
        <taxon>Metazoa</taxon>
        <taxon>Ecdysozoa</taxon>
        <taxon>Nematoda</taxon>
        <taxon>Chromadorea</taxon>
        <taxon>Rhabditida</taxon>
        <taxon>Tylenchina</taxon>
        <taxon>Tylenchomorpha</taxon>
        <taxon>Aphelenchoidea</taxon>
        <taxon>Aphelenchoididae</taxon>
        <taxon>Bursaphelenchus</taxon>
    </lineage>
</organism>
<evidence type="ECO:0000313" key="3">
    <source>
        <dbReference type="EMBL" id="CAD5224653.1"/>
    </source>
</evidence>
<accession>A0A7I8XDU1</accession>
<feature type="signal peptide" evidence="1">
    <location>
        <begin position="1"/>
        <end position="16"/>
    </location>
</feature>